<reference evidence="4" key="1">
    <citation type="journal article" date="2024" name="IScience">
        <title>Strigolactones Initiate the Formation of Haustorium-like Structures in Castilleja.</title>
        <authorList>
            <person name="Buerger M."/>
            <person name="Peterson D."/>
            <person name="Chory J."/>
        </authorList>
    </citation>
    <scope>NUCLEOTIDE SEQUENCE [LARGE SCALE GENOMIC DNA]</scope>
</reference>
<comment type="caution">
    <text evidence="3">The sequence shown here is derived from an EMBL/GenBank/DDBJ whole genome shotgun (WGS) entry which is preliminary data.</text>
</comment>
<keyword evidence="4" id="KW-1185">Reference proteome</keyword>
<keyword evidence="1" id="KW-0175">Coiled coil</keyword>
<organism evidence="3 4">
    <name type="scientific">Castilleja foliolosa</name>
    <dbReference type="NCBI Taxonomy" id="1961234"/>
    <lineage>
        <taxon>Eukaryota</taxon>
        <taxon>Viridiplantae</taxon>
        <taxon>Streptophyta</taxon>
        <taxon>Embryophyta</taxon>
        <taxon>Tracheophyta</taxon>
        <taxon>Spermatophyta</taxon>
        <taxon>Magnoliopsida</taxon>
        <taxon>eudicotyledons</taxon>
        <taxon>Gunneridae</taxon>
        <taxon>Pentapetalae</taxon>
        <taxon>asterids</taxon>
        <taxon>lamiids</taxon>
        <taxon>Lamiales</taxon>
        <taxon>Orobanchaceae</taxon>
        <taxon>Pedicularideae</taxon>
        <taxon>Castillejinae</taxon>
        <taxon>Castilleja</taxon>
    </lineage>
</organism>
<evidence type="ECO:0000313" key="3">
    <source>
        <dbReference type="EMBL" id="KAL3617168.1"/>
    </source>
</evidence>
<dbReference type="AlphaFoldDB" id="A0ABD3BIA1"/>
<feature type="region of interest" description="Disordered" evidence="2">
    <location>
        <begin position="191"/>
        <end position="254"/>
    </location>
</feature>
<gene>
    <name evidence="3" type="ORF">CASFOL_038915</name>
</gene>
<feature type="compositionally biased region" description="Acidic residues" evidence="2">
    <location>
        <begin position="212"/>
        <end position="223"/>
    </location>
</feature>
<feature type="coiled-coil region" evidence="1">
    <location>
        <begin position="151"/>
        <end position="182"/>
    </location>
</feature>
<name>A0ABD3BIA1_9LAMI</name>
<evidence type="ECO:0000256" key="2">
    <source>
        <dbReference type="SAM" id="MobiDB-lite"/>
    </source>
</evidence>
<protein>
    <submittedName>
        <fullName evidence="3">Uncharacterized protein</fullName>
    </submittedName>
</protein>
<dbReference type="Proteomes" id="UP001632038">
    <property type="component" value="Unassembled WGS sequence"/>
</dbReference>
<evidence type="ECO:0000313" key="4">
    <source>
        <dbReference type="Proteomes" id="UP001632038"/>
    </source>
</evidence>
<proteinExistence type="predicted"/>
<dbReference type="EMBL" id="JAVIJP010000086">
    <property type="protein sequence ID" value="KAL3617168.1"/>
    <property type="molecule type" value="Genomic_DNA"/>
</dbReference>
<sequence length="254" mass="27735">MGTDDYQGTSAVDDMDEAIAFLTHGKIRKWKEQLPAAKLTSLYSVLHKIAIINWIPSKNSTVITRPQAQLLYRLGTGIKLNFGQMVFDIVTKLAQSTVTGEVDFFTVRSQLLQGDRLVDLPWIDRRSNVIEGGVGTSAGNTSAGNTSSNRVEFSRAEVEAHIARLEAQQRELQVTIDALKASLLLSGQGGEAARAEDEAEGHVANGVGNTSDVEETGSDEETLEAAFARARKGKGKRVAEEEPSPLRRSQRRRN</sequence>
<accession>A0ABD3BIA1</accession>
<evidence type="ECO:0000256" key="1">
    <source>
        <dbReference type="SAM" id="Coils"/>
    </source>
</evidence>